<dbReference type="Gene3D" id="3.60.15.10">
    <property type="entry name" value="Ribonuclease Z/Hydroxyacylglutathione hydrolase-like"/>
    <property type="match status" value="1"/>
</dbReference>
<dbReference type="GO" id="GO:0006198">
    <property type="term" value="P:cAMP catabolic process"/>
    <property type="evidence" value="ECO:0007669"/>
    <property type="project" value="InterPro"/>
</dbReference>
<reference evidence="2 3" key="1">
    <citation type="submission" date="2016-07" db="EMBL/GenBank/DDBJ databases">
        <title>Draft genome of the white-rot fungus Obba rivulosa 3A-2.</title>
        <authorList>
            <consortium name="DOE Joint Genome Institute"/>
            <person name="Miettinen O."/>
            <person name="Riley R."/>
            <person name="Acob R."/>
            <person name="Barry K."/>
            <person name="Cullen D."/>
            <person name="De Vries R."/>
            <person name="Hainaut M."/>
            <person name="Hatakka A."/>
            <person name="Henrissat B."/>
            <person name="Hilden K."/>
            <person name="Kuo R."/>
            <person name="Labutti K."/>
            <person name="Lipzen A."/>
            <person name="Makela M.R."/>
            <person name="Sandor L."/>
            <person name="Spatafora J.W."/>
            <person name="Grigoriev I.V."/>
            <person name="Hibbett D.S."/>
        </authorList>
    </citation>
    <scope>NUCLEOTIDE SEQUENCE [LARGE SCALE GENOMIC DNA]</scope>
    <source>
        <strain evidence="2 3">3A-2</strain>
    </source>
</reference>
<evidence type="ECO:0000256" key="1">
    <source>
        <dbReference type="SAM" id="MobiDB-lite"/>
    </source>
</evidence>
<dbReference type="PANTHER" id="PTHR28283:SF1">
    <property type="entry name" value="3',5'-CYCLIC-NUCLEOTIDE PHOSPHODIESTERASE 1"/>
    <property type="match status" value="1"/>
</dbReference>
<dbReference type="PRINTS" id="PR00388">
    <property type="entry name" value="PDIESTERASE2"/>
</dbReference>
<evidence type="ECO:0000313" key="2">
    <source>
        <dbReference type="EMBL" id="OCH95290.1"/>
    </source>
</evidence>
<dbReference type="GO" id="GO:1902660">
    <property type="term" value="P:negative regulation of glucose mediated signaling pathway"/>
    <property type="evidence" value="ECO:0007669"/>
    <property type="project" value="TreeGrafter"/>
</dbReference>
<dbReference type="EMBL" id="KV722337">
    <property type="protein sequence ID" value="OCH95290.1"/>
    <property type="molecule type" value="Genomic_DNA"/>
</dbReference>
<dbReference type="Pfam" id="PF02112">
    <property type="entry name" value="PDEase_II"/>
    <property type="match status" value="1"/>
</dbReference>
<protein>
    <recommendedName>
        <fullName evidence="4">Cyclic-AMP phosphodiesterase</fullName>
    </recommendedName>
</protein>
<proteinExistence type="predicted"/>
<dbReference type="Proteomes" id="UP000250043">
    <property type="component" value="Unassembled WGS sequence"/>
</dbReference>
<dbReference type="GO" id="GO:0004115">
    <property type="term" value="F:3',5'-cyclic-AMP phosphodiesterase activity"/>
    <property type="evidence" value="ECO:0007669"/>
    <property type="project" value="InterPro"/>
</dbReference>
<dbReference type="InterPro" id="IPR000396">
    <property type="entry name" value="Pdiesterase2"/>
</dbReference>
<evidence type="ECO:0008006" key="4">
    <source>
        <dbReference type="Google" id="ProtNLM"/>
    </source>
</evidence>
<accession>A0A8E2DT12</accession>
<dbReference type="GO" id="GO:0047555">
    <property type="term" value="F:3',5'-cyclic-GMP phosphodiesterase activity"/>
    <property type="evidence" value="ECO:0007669"/>
    <property type="project" value="TreeGrafter"/>
</dbReference>
<dbReference type="InterPro" id="IPR036866">
    <property type="entry name" value="RibonucZ/Hydroxyglut_hydro"/>
</dbReference>
<organism evidence="2 3">
    <name type="scientific">Obba rivulosa</name>
    <dbReference type="NCBI Taxonomy" id="1052685"/>
    <lineage>
        <taxon>Eukaryota</taxon>
        <taxon>Fungi</taxon>
        <taxon>Dikarya</taxon>
        <taxon>Basidiomycota</taxon>
        <taxon>Agaricomycotina</taxon>
        <taxon>Agaricomycetes</taxon>
        <taxon>Polyporales</taxon>
        <taxon>Gelatoporiaceae</taxon>
        <taxon>Obba</taxon>
    </lineage>
</organism>
<gene>
    <name evidence="2" type="ORF">OBBRIDRAFT_616699</name>
</gene>
<dbReference type="AlphaFoldDB" id="A0A8E2DT12"/>
<feature type="region of interest" description="Disordered" evidence="1">
    <location>
        <begin position="281"/>
        <end position="308"/>
    </location>
</feature>
<dbReference type="SUPFAM" id="SSF56281">
    <property type="entry name" value="Metallo-hydrolase/oxidoreductase"/>
    <property type="match status" value="1"/>
</dbReference>
<dbReference type="PANTHER" id="PTHR28283">
    <property type="entry name" value="3',5'-CYCLIC-NUCLEOTIDE PHOSPHODIESTERASE 1"/>
    <property type="match status" value="1"/>
</dbReference>
<sequence length="364" mass="39621">MPAFDLVALGCGGGPSEHNLSSYIFKLSDVAWKDGAVALEAGSGLGALSSLLRLQPNLFDSRPRQSGCPDSGSPNYSAAEVYSWIRCFLITHSHLDHVNGLILSAGSLGGPRRQVYGAQHTLEDLSTIFSGRIWPKLASWDEGDPLPLLLSALSANGHYRSIAPDISVRMMPISHGQPEGLGTYECAAFFVRHDRNLREFLFFGDVEPDTISANPRNKYVWREAAPKIPDTLSAIFIECSYPSGRRDDLLYGHLSPEHLLAELTCLAVEVINGRTQAYRGQALPAGSSSPARKKQRRDTAPPPPSPRGALEGLRVYIIHCKDDIHGIYDRPIHHVVADEVRTLVDARGLGATIIAVDQGMQIAI</sequence>
<keyword evidence="3" id="KW-1185">Reference proteome</keyword>
<dbReference type="CDD" id="cd07735">
    <property type="entry name" value="class_II_PDE_MBL-fold"/>
    <property type="match status" value="1"/>
</dbReference>
<name>A0A8E2DT12_9APHY</name>
<evidence type="ECO:0000313" key="3">
    <source>
        <dbReference type="Proteomes" id="UP000250043"/>
    </source>
</evidence>
<dbReference type="OrthoDB" id="258495at2759"/>